<gene>
    <name evidence="2" type="ORF">RS84_00177</name>
</gene>
<organism evidence="2 3">
    <name type="scientific">Microbacterium hydrocarbonoxydans</name>
    <dbReference type="NCBI Taxonomy" id="273678"/>
    <lineage>
        <taxon>Bacteria</taxon>
        <taxon>Bacillati</taxon>
        <taxon>Actinomycetota</taxon>
        <taxon>Actinomycetes</taxon>
        <taxon>Micrococcales</taxon>
        <taxon>Microbacteriaceae</taxon>
        <taxon>Microbacterium</taxon>
    </lineage>
</organism>
<dbReference type="PATRIC" id="fig|273678.4.peg.168"/>
<feature type="compositionally biased region" description="Basic and acidic residues" evidence="1">
    <location>
        <begin position="152"/>
        <end position="161"/>
    </location>
</feature>
<keyword evidence="3" id="KW-1185">Reference proteome</keyword>
<evidence type="ECO:0000313" key="3">
    <source>
        <dbReference type="Proteomes" id="UP000033900"/>
    </source>
</evidence>
<protein>
    <recommendedName>
        <fullName evidence="4">DUF3027 domain-containing protein</fullName>
    </recommendedName>
</protein>
<feature type="compositionally biased region" description="Acidic residues" evidence="1">
    <location>
        <begin position="227"/>
        <end position="245"/>
    </location>
</feature>
<comment type="caution">
    <text evidence="2">The sequence shown here is derived from an EMBL/GenBank/DDBJ whole genome shotgun (WGS) entry which is preliminary data.</text>
</comment>
<feature type="compositionally biased region" description="Acidic residues" evidence="1">
    <location>
        <begin position="163"/>
        <end position="219"/>
    </location>
</feature>
<dbReference type="Proteomes" id="UP000033900">
    <property type="component" value="Unassembled WGS sequence"/>
</dbReference>
<accession>A0A0M2HX10</accession>
<dbReference type="AlphaFoldDB" id="A0A0M2HX10"/>
<dbReference type="OrthoDB" id="3210158at2"/>
<dbReference type="RefSeq" id="WP_045255865.1">
    <property type="nucleotide sequence ID" value="NZ_JYJB01000003.1"/>
</dbReference>
<dbReference type="STRING" id="273678.RS84_00177"/>
<sequence length="245" mass="26248">MTSTPEADQRLLDAHDLALNALREITPASTVGPAAGYLVEDDGSVSLRFANRLPGYPGWYWTVTVARVDDEEPTVLEVELLPGDGALLAPEWVPWAERLAEYRAHQVELAEQAAAAAADELDVLAAAEAEGLDDVLDDDDDDDDDEDVLDGDEPRALHAGDLDGVDIDELDDSVVLDDESDDDDDDESDDDDDDESDEGFDDDESDEGFDDDLADDSDGDGGAVDDQPVDSESEAAAETGSDDEE</sequence>
<evidence type="ECO:0008006" key="4">
    <source>
        <dbReference type="Google" id="ProtNLM"/>
    </source>
</evidence>
<feature type="compositionally biased region" description="Acidic residues" evidence="1">
    <location>
        <begin position="132"/>
        <end position="151"/>
    </location>
</feature>
<reference evidence="2 3" key="1">
    <citation type="submission" date="2015-02" db="EMBL/GenBank/DDBJ databases">
        <title>Draft genome sequences of ten Microbacterium spp. with emphasis on heavy metal contaminated environments.</title>
        <authorList>
            <person name="Corretto E."/>
        </authorList>
    </citation>
    <scope>NUCLEOTIDE SEQUENCE [LARGE SCALE GENOMIC DNA]</scope>
    <source>
        <strain evidence="2 3">SA35</strain>
    </source>
</reference>
<dbReference type="InterPro" id="IPR021391">
    <property type="entry name" value="DUF3027"/>
</dbReference>
<dbReference type="EMBL" id="JYJB01000003">
    <property type="protein sequence ID" value="KJL49465.1"/>
    <property type="molecule type" value="Genomic_DNA"/>
</dbReference>
<evidence type="ECO:0000313" key="2">
    <source>
        <dbReference type="EMBL" id="KJL49465.1"/>
    </source>
</evidence>
<name>A0A0M2HX10_9MICO</name>
<proteinExistence type="predicted"/>
<feature type="region of interest" description="Disordered" evidence="1">
    <location>
        <begin position="132"/>
        <end position="245"/>
    </location>
</feature>
<dbReference type="Pfam" id="PF11228">
    <property type="entry name" value="DUF3027"/>
    <property type="match status" value="1"/>
</dbReference>
<evidence type="ECO:0000256" key="1">
    <source>
        <dbReference type="SAM" id="MobiDB-lite"/>
    </source>
</evidence>